<feature type="transmembrane region" description="Helical" evidence="10">
    <location>
        <begin position="30"/>
        <end position="50"/>
    </location>
</feature>
<evidence type="ECO:0000256" key="8">
    <source>
        <dbReference type="ARBA" id="ARBA00023032"/>
    </source>
</evidence>
<dbReference type="GO" id="GO:0019344">
    <property type="term" value="P:cysteine biosynthetic process"/>
    <property type="evidence" value="ECO:0007669"/>
    <property type="project" value="TreeGrafter"/>
</dbReference>
<keyword evidence="12" id="KW-1185">Reference proteome</keyword>
<evidence type="ECO:0000313" key="11">
    <source>
        <dbReference type="EMBL" id="BEQ15694.1"/>
    </source>
</evidence>
<dbReference type="PANTHER" id="PTHR37468:SF1">
    <property type="entry name" value="SULFATE TRANSPORTER CYSZ"/>
    <property type="match status" value="1"/>
</dbReference>
<dbReference type="KEGG" id="dmp:FAK_27600"/>
<dbReference type="RefSeq" id="WP_338600456.1">
    <property type="nucleotide sequence ID" value="NZ_AP028679.1"/>
</dbReference>
<dbReference type="AlphaFoldDB" id="A0AAU9EMB6"/>
<dbReference type="InterPro" id="IPR059112">
    <property type="entry name" value="CysZ/EI24"/>
</dbReference>
<protein>
    <submittedName>
        <fullName evidence="11">Sulfate transporter CysZ</fullName>
    </submittedName>
</protein>
<dbReference type="PANTHER" id="PTHR37468">
    <property type="entry name" value="SULFATE TRANSPORTER CYSZ"/>
    <property type="match status" value="1"/>
</dbReference>
<accession>A0AAU9EMB6</accession>
<dbReference type="InterPro" id="IPR050480">
    <property type="entry name" value="CysZ-like"/>
</dbReference>
<evidence type="ECO:0000256" key="5">
    <source>
        <dbReference type="ARBA" id="ARBA00022605"/>
    </source>
</evidence>
<dbReference type="GO" id="GO:0005886">
    <property type="term" value="C:plasma membrane"/>
    <property type="evidence" value="ECO:0007669"/>
    <property type="project" value="TreeGrafter"/>
</dbReference>
<keyword evidence="5" id="KW-0028">Amino-acid biosynthesis</keyword>
<evidence type="ECO:0000256" key="1">
    <source>
        <dbReference type="ARBA" id="ARBA00004141"/>
    </source>
</evidence>
<evidence type="ECO:0000256" key="2">
    <source>
        <dbReference type="ARBA" id="ARBA00022448"/>
    </source>
</evidence>
<dbReference type="GO" id="GO:0000103">
    <property type="term" value="P:sulfate assimilation"/>
    <property type="evidence" value="ECO:0007669"/>
    <property type="project" value="TreeGrafter"/>
</dbReference>
<comment type="subcellular location">
    <subcellularLocation>
        <location evidence="1">Membrane</location>
        <topology evidence="1">Multi-pass membrane protein</topology>
    </subcellularLocation>
</comment>
<dbReference type="GO" id="GO:0009675">
    <property type="term" value="F:high-affinity sulfate:proton symporter activity"/>
    <property type="evidence" value="ECO:0007669"/>
    <property type="project" value="TreeGrafter"/>
</dbReference>
<evidence type="ECO:0000256" key="7">
    <source>
        <dbReference type="ARBA" id="ARBA00022989"/>
    </source>
</evidence>
<keyword evidence="2" id="KW-0813">Transport</keyword>
<keyword evidence="7 10" id="KW-1133">Transmembrane helix</keyword>
<proteinExistence type="predicted"/>
<organism evidence="11 12">
    <name type="scientific">Desulfoferula mesophila</name>
    <dbReference type="NCBI Taxonomy" id="3058419"/>
    <lineage>
        <taxon>Bacteria</taxon>
        <taxon>Pseudomonadati</taxon>
        <taxon>Thermodesulfobacteriota</taxon>
        <taxon>Desulfarculia</taxon>
        <taxon>Desulfarculales</taxon>
        <taxon>Desulfarculaceae</taxon>
        <taxon>Desulfoferula</taxon>
    </lineage>
</organism>
<evidence type="ECO:0000256" key="10">
    <source>
        <dbReference type="SAM" id="Phobius"/>
    </source>
</evidence>
<reference evidence="12" key="1">
    <citation type="journal article" date="2023" name="Arch. Microbiol.">
        <title>Desulfoferula mesophilus gen. nov. sp. nov., a mesophilic sulfate-reducing bacterium isolated from a brackish lake sediment.</title>
        <authorList>
            <person name="Watanabe T."/>
            <person name="Yabe T."/>
            <person name="Tsuji J.M."/>
            <person name="Fukui M."/>
        </authorList>
    </citation>
    <scope>NUCLEOTIDE SEQUENCE [LARGE SCALE GENOMIC DNA]</scope>
    <source>
        <strain evidence="12">12FAK</strain>
    </source>
</reference>
<dbReference type="EMBL" id="AP028679">
    <property type="protein sequence ID" value="BEQ15694.1"/>
    <property type="molecule type" value="Genomic_DNA"/>
</dbReference>
<keyword evidence="4" id="KW-0997">Cell inner membrane</keyword>
<keyword evidence="8" id="KW-0764">Sulfate transport</keyword>
<feature type="transmembrane region" description="Helical" evidence="10">
    <location>
        <begin position="169"/>
        <end position="190"/>
    </location>
</feature>
<keyword evidence="6 10" id="KW-0812">Transmembrane</keyword>
<evidence type="ECO:0000313" key="12">
    <source>
        <dbReference type="Proteomes" id="UP001366166"/>
    </source>
</evidence>
<evidence type="ECO:0000256" key="4">
    <source>
        <dbReference type="ARBA" id="ARBA00022519"/>
    </source>
</evidence>
<sequence>MRASANPLTFLRAFWSPLRGLRLLWDHKRLWPLAAAPFLLNLILFGLAFWLSYAYLGDWVRGLLPGGEGWWWAALLYVALVLLVLALLGAQIYLFAVVGRVVAEPFLEILTRRTEALAQGMPAGAPWSDAGLLRDMLRVLRQSLKRLVIYLGVMLPLLLVNLVPGVGAILYAVLAWLFTAYFLALEFMDYPLDRRGLSLQQKSRYVRGMGLGWLGFGSAVLVIGLVPVVNFALLPLAAMGGTLLYLERPLSAA</sequence>
<feature type="transmembrane region" description="Helical" evidence="10">
    <location>
        <begin position="211"/>
        <end position="238"/>
    </location>
</feature>
<evidence type="ECO:0000256" key="3">
    <source>
        <dbReference type="ARBA" id="ARBA00022475"/>
    </source>
</evidence>
<dbReference type="Pfam" id="PF07264">
    <property type="entry name" value="EI24"/>
    <property type="match status" value="1"/>
</dbReference>
<keyword evidence="9 10" id="KW-0472">Membrane</keyword>
<feature type="transmembrane region" description="Helical" evidence="10">
    <location>
        <begin position="70"/>
        <end position="103"/>
    </location>
</feature>
<feature type="transmembrane region" description="Helical" evidence="10">
    <location>
        <begin position="147"/>
        <end position="163"/>
    </location>
</feature>
<evidence type="ECO:0000256" key="6">
    <source>
        <dbReference type="ARBA" id="ARBA00022692"/>
    </source>
</evidence>
<dbReference type="Proteomes" id="UP001366166">
    <property type="component" value="Chromosome"/>
</dbReference>
<name>A0AAU9EMB6_9BACT</name>
<gene>
    <name evidence="11" type="primary">cysZ</name>
    <name evidence="11" type="ORF">FAK_27600</name>
</gene>
<evidence type="ECO:0000256" key="9">
    <source>
        <dbReference type="ARBA" id="ARBA00023136"/>
    </source>
</evidence>
<keyword evidence="3" id="KW-1003">Cell membrane</keyword>